<evidence type="ECO:0000256" key="1">
    <source>
        <dbReference type="ARBA" id="ARBA00010923"/>
    </source>
</evidence>
<comment type="similarity">
    <text evidence="1">Belongs to the type-I restriction system S methylase family.</text>
</comment>
<feature type="domain" description="Type I restriction modification DNA specificity" evidence="5">
    <location>
        <begin position="3"/>
        <end position="153"/>
    </location>
</feature>
<proteinExistence type="inferred from homology"/>
<dbReference type="RefSeq" id="WP_121344626.1">
    <property type="nucleotide sequence ID" value="NZ_RBLG01000001.1"/>
</dbReference>
<keyword evidence="3" id="KW-0238">DNA-binding</keyword>
<reference evidence="6 7" key="1">
    <citation type="submission" date="2018-10" db="EMBL/GenBank/DDBJ databases">
        <title>Genomic Encyclopedia of Archaeal and Bacterial Type Strains, Phase II (KMG-II): from individual species to whole genera.</title>
        <authorList>
            <person name="Goeker M."/>
        </authorList>
    </citation>
    <scope>NUCLEOTIDE SEQUENCE [LARGE SCALE GENOMIC DNA]</scope>
    <source>
        <strain evidence="6 7">DSM 19839</strain>
    </source>
</reference>
<dbReference type="InterPro" id="IPR000055">
    <property type="entry name" value="Restrct_endonuc_typeI_TRD"/>
</dbReference>
<name>A0A495PZC8_9FLAO</name>
<keyword evidence="7" id="KW-1185">Reference proteome</keyword>
<dbReference type="OrthoDB" id="9816225at2"/>
<evidence type="ECO:0000256" key="2">
    <source>
        <dbReference type="ARBA" id="ARBA00022747"/>
    </source>
</evidence>
<dbReference type="InterPro" id="IPR044946">
    <property type="entry name" value="Restrct_endonuc_typeI_TRD_sf"/>
</dbReference>
<dbReference type="EMBL" id="RBLG01000001">
    <property type="protein sequence ID" value="RKS55877.1"/>
    <property type="molecule type" value="Genomic_DNA"/>
</dbReference>
<evidence type="ECO:0000313" key="6">
    <source>
        <dbReference type="EMBL" id="RKS55877.1"/>
    </source>
</evidence>
<dbReference type="SUPFAM" id="SSF116734">
    <property type="entry name" value="DNA methylase specificity domain"/>
    <property type="match status" value="2"/>
</dbReference>
<dbReference type="PANTHER" id="PTHR30408:SF13">
    <property type="entry name" value="TYPE I RESTRICTION ENZYME HINDI SPECIFICITY SUBUNIT"/>
    <property type="match status" value="1"/>
</dbReference>
<dbReference type="Gene3D" id="3.90.220.20">
    <property type="entry name" value="DNA methylase specificity domains"/>
    <property type="match status" value="2"/>
</dbReference>
<dbReference type="GO" id="GO:0009307">
    <property type="term" value="P:DNA restriction-modification system"/>
    <property type="evidence" value="ECO:0007669"/>
    <property type="project" value="UniProtKB-KW"/>
</dbReference>
<dbReference type="AlphaFoldDB" id="A0A495PZC8"/>
<evidence type="ECO:0000313" key="7">
    <source>
        <dbReference type="Proteomes" id="UP000276282"/>
    </source>
</evidence>
<dbReference type="Proteomes" id="UP000276282">
    <property type="component" value="Unassembled WGS sequence"/>
</dbReference>
<protein>
    <submittedName>
        <fullName evidence="6">Type I restriction enzyme S subunit</fullName>
    </submittedName>
</protein>
<dbReference type="InterPro" id="IPR052021">
    <property type="entry name" value="Type-I_RS_S_subunit"/>
</dbReference>
<dbReference type="GO" id="GO:0003677">
    <property type="term" value="F:DNA binding"/>
    <property type="evidence" value="ECO:0007669"/>
    <property type="project" value="UniProtKB-KW"/>
</dbReference>
<organism evidence="6 7">
    <name type="scientific">Gillisia mitskevichiae</name>
    <dbReference type="NCBI Taxonomy" id="270921"/>
    <lineage>
        <taxon>Bacteria</taxon>
        <taxon>Pseudomonadati</taxon>
        <taxon>Bacteroidota</taxon>
        <taxon>Flavobacteriia</taxon>
        <taxon>Flavobacteriales</taxon>
        <taxon>Flavobacteriaceae</taxon>
        <taxon>Gillisia</taxon>
    </lineage>
</organism>
<evidence type="ECO:0000256" key="4">
    <source>
        <dbReference type="SAM" id="Coils"/>
    </source>
</evidence>
<gene>
    <name evidence="6" type="ORF">BC962_0850</name>
</gene>
<dbReference type="CDD" id="cd17267">
    <property type="entry name" value="RMtype1_S_EcoAO83I-TRD1-CR1_like"/>
    <property type="match status" value="1"/>
</dbReference>
<accession>A0A495PZC8</accession>
<keyword evidence="4" id="KW-0175">Coiled coil</keyword>
<evidence type="ECO:0000256" key="3">
    <source>
        <dbReference type="ARBA" id="ARBA00023125"/>
    </source>
</evidence>
<feature type="domain" description="Type I restriction modification DNA specificity" evidence="5">
    <location>
        <begin position="194"/>
        <end position="358"/>
    </location>
</feature>
<keyword evidence="2" id="KW-0680">Restriction system</keyword>
<comment type="caution">
    <text evidence="6">The sequence shown here is derived from an EMBL/GenBank/DDBJ whole genome shotgun (WGS) entry which is preliminary data.</text>
</comment>
<dbReference type="CDD" id="cd17278">
    <property type="entry name" value="RMtype1_S_LdeBORF1052P-TRD2-CR2"/>
    <property type="match status" value="1"/>
</dbReference>
<dbReference type="Pfam" id="PF01420">
    <property type="entry name" value="Methylase_S"/>
    <property type="match status" value="2"/>
</dbReference>
<dbReference type="PANTHER" id="PTHR30408">
    <property type="entry name" value="TYPE-1 RESTRICTION ENZYME ECOKI SPECIFICITY PROTEIN"/>
    <property type="match status" value="1"/>
</dbReference>
<evidence type="ECO:0000259" key="5">
    <source>
        <dbReference type="Pfam" id="PF01420"/>
    </source>
</evidence>
<feature type="coiled-coil region" evidence="4">
    <location>
        <begin position="135"/>
        <end position="162"/>
    </location>
</feature>
<sequence>MIEELKLSDLITLQRGFDITKSEQVDGPFPVISSGGISSYHNKFKVKGPGIVIGRKGTLGKVFYCKHNFWPHDTSLWVKDFKGNDPKFIYYFLQVLHFEKFDAGAANPTLNRNHIHSLKLTVPKKEFRSKIASILSAYDDLIENNNKRIELLEEMAEEIYKEWFVRFRFPGYGNSKFFDKEGKEVPHGTKGALPDGWEIQPINKIVDIISGYAFKSDTFEEEGDYKLVTIKNVQNGFFVTKTSDCIKELPKNLKKNIFLKDKDILLSLTGNIGRICLVYGDNYLLNQRVAKLKPKTENLFEYVYLFFRSDFLRKTLENHSNGAAQQNLSPVDMSELKFLTPNDNLLEKFSSITKSLFEEIIILLKKNQILQETRDLLLPRLISGKLSLEDLEIEQMNMAAEPQPEYYIGKNSMNE</sequence>